<keyword evidence="2" id="KW-1185">Reference proteome</keyword>
<comment type="caution">
    <text evidence="1">The sequence shown here is derived from an EMBL/GenBank/DDBJ whole genome shotgun (WGS) entry which is preliminary data.</text>
</comment>
<protein>
    <submittedName>
        <fullName evidence="1">Uncharacterized protein</fullName>
    </submittedName>
</protein>
<evidence type="ECO:0000313" key="2">
    <source>
        <dbReference type="Proteomes" id="UP000032534"/>
    </source>
</evidence>
<dbReference type="Proteomes" id="UP000032534">
    <property type="component" value="Unassembled WGS sequence"/>
</dbReference>
<gene>
    <name evidence="1" type="ORF">QD47_14980</name>
</gene>
<reference evidence="1 2" key="1">
    <citation type="submission" date="2014-11" db="EMBL/GenBank/DDBJ databases">
        <title>Draft Genome Sequences of Paenibacillus polymyxa NRRL B-30509 and Paenibacillus terrae NRRL B-30644, Strains from a Poultry Environment that Produce Tridecaptin A and Paenicidins.</title>
        <authorList>
            <person name="van Belkum M.J."/>
            <person name="Lohans C.T."/>
            <person name="Vederas J.C."/>
        </authorList>
    </citation>
    <scope>NUCLEOTIDE SEQUENCE [LARGE SCALE GENOMIC DNA]</scope>
    <source>
        <strain evidence="1 2">NRRL B-30644</strain>
    </source>
</reference>
<proteinExistence type="predicted"/>
<accession>A0A0D7X439</accession>
<organism evidence="1 2">
    <name type="scientific">Paenibacillus terrae</name>
    <dbReference type="NCBI Taxonomy" id="159743"/>
    <lineage>
        <taxon>Bacteria</taxon>
        <taxon>Bacillati</taxon>
        <taxon>Bacillota</taxon>
        <taxon>Bacilli</taxon>
        <taxon>Bacillales</taxon>
        <taxon>Paenibacillaceae</taxon>
        <taxon>Paenibacillus</taxon>
    </lineage>
</organism>
<dbReference type="EMBL" id="JTHP01000029">
    <property type="protein sequence ID" value="KJD44782.1"/>
    <property type="molecule type" value="Genomic_DNA"/>
</dbReference>
<name>A0A0D7X439_9BACL</name>
<dbReference type="OrthoDB" id="2640240at2"/>
<sequence>MKGMRNGFLRTRVYSWTAGVALAALVMGFSAVPSYASEVSEVAVPKQAEIETSAAIGSFEDEGNLHNYIQPAANGGFLVLNIEDNTETSVVHVTYGKLDSSLEGVWKHELDLNVQPGASSRGVQRETSDGGSLLLIDYTKPDGIRELQASRLDEDGNSVWSKTLQMDGLASHGQNSLIGLEPLADGGFLVSSLNRDEQAFTILKYSEAGEELWNRTKDGVTSGWLVGNHDGYYALMNSPHGPVGVQADVYGREIRNINFDLGSGKDISEVRELPGGHIAVTGLKGSSKRTQILSNGLQLFGDTEDYPTDRVYLPEEQVYVRFSDRYDPLGSTTKMHGITITGLKGNGAKVWETTTHYKEDNSFGIRYDTGLIYKIPIGYAVVTSTSGGAHKPVVLDFAKIWIPE</sequence>
<evidence type="ECO:0000313" key="1">
    <source>
        <dbReference type="EMBL" id="KJD44782.1"/>
    </source>
</evidence>
<dbReference type="PATRIC" id="fig|159743.3.peg.3334"/>
<dbReference type="AlphaFoldDB" id="A0A0D7X439"/>